<name>A0A9P6N2Y6_9FUNG</name>
<feature type="compositionally biased region" description="Pro residues" evidence="1">
    <location>
        <begin position="228"/>
        <end position="237"/>
    </location>
</feature>
<feature type="region of interest" description="Disordered" evidence="1">
    <location>
        <begin position="227"/>
        <end position="273"/>
    </location>
</feature>
<comment type="caution">
    <text evidence="2">The sequence shown here is derived from an EMBL/GenBank/DDBJ whole genome shotgun (WGS) entry which is preliminary data.</text>
</comment>
<organism evidence="2 3">
    <name type="scientific">Entomortierella chlamydospora</name>
    <dbReference type="NCBI Taxonomy" id="101097"/>
    <lineage>
        <taxon>Eukaryota</taxon>
        <taxon>Fungi</taxon>
        <taxon>Fungi incertae sedis</taxon>
        <taxon>Mucoromycota</taxon>
        <taxon>Mortierellomycotina</taxon>
        <taxon>Mortierellomycetes</taxon>
        <taxon>Mortierellales</taxon>
        <taxon>Mortierellaceae</taxon>
        <taxon>Entomortierella</taxon>
    </lineage>
</organism>
<feature type="compositionally biased region" description="Low complexity" evidence="1">
    <location>
        <begin position="238"/>
        <end position="247"/>
    </location>
</feature>
<evidence type="ECO:0000313" key="3">
    <source>
        <dbReference type="Proteomes" id="UP000703661"/>
    </source>
</evidence>
<evidence type="ECO:0000256" key="1">
    <source>
        <dbReference type="SAM" id="MobiDB-lite"/>
    </source>
</evidence>
<reference evidence="2" key="1">
    <citation type="journal article" date="2020" name="Fungal Divers.">
        <title>Resolving the Mortierellaceae phylogeny through synthesis of multi-gene phylogenetics and phylogenomics.</title>
        <authorList>
            <person name="Vandepol N."/>
            <person name="Liber J."/>
            <person name="Desiro A."/>
            <person name="Na H."/>
            <person name="Kennedy M."/>
            <person name="Barry K."/>
            <person name="Grigoriev I.V."/>
            <person name="Miller A.N."/>
            <person name="O'Donnell K."/>
            <person name="Stajich J.E."/>
            <person name="Bonito G."/>
        </authorList>
    </citation>
    <scope>NUCLEOTIDE SEQUENCE</scope>
    <source>
        <strain evidence="2">NRRL 2769</strain>
    </source>
</reference>
<proteinExistence type="predicted"/>
<gene>
    <name evidence="2" type="ORF">BGZ80_011433</name>
</gene>
<dbReference type="Proteomes" id="UP000703661">
    <property type="component" value="Unassembled WGS sequence"/>
</dbReference>
<sequence>MEVLKGKKVKVLEVSPACTYKTCRKANPTRQHSNRRHSSTPYLRRVNGKVARFTRSGEDGDEERPYQCCCGREYQNTRSLADHLSNGCGSFQVAIQEDSVDSLKSGDNEEKSKNHTNAQSFTLAENSSENCIIIGDKSEVSNQHDPALTAHVMDLEIRVQILERTVKQYEQAVKPNGGHARCEDQNSNIPLVDYQGGCCQTSNNSGGMPLPNAGWCYDGCGGGIQIPLVPPPPPQQPPQQQHQQHQAQHQHQHPQQRQQQQPHSPYGLPSLSVSYPNSNMVHYQSWCP</sequence>
<dbReference type="EMBL" id="JAAAID010000092">
    <property type="protein sequence ID" value="KAG0022698.1"/>
    <property type="molecule type" value="Genomic_DNA"/>
</dbReference>
<accession>A0A9P6N2Y6</accession>
<dbReference type="OrthoDB" id="2391235at2759"/>
<evidence type="ECO:0000313" key="2">
    <source>
        <dbReference type="EMBL" id="KAG0022698.1"/>
    </source>
</evidence>
<keyword evidence="3" id="KW-1185">Reference proteome</keyword>
<protein>
    <submittedName>
        <fullName evidence="2">Uncharacterized protein</fullName>
    </submittedName>
</protein>
<dbReference type="AlphaFoldDB" id="A0A9P6N2Y6"/>